<protein>
    <submittedName>
        <fullName evidence="2">Uncharacterized protein</fullName>
    </submittedName>
</protein>
<feature type="transmembrane region" description="Helical" evidence="1">
    <location>
        <begin position="24"/>
        <end position="44"/>
    </location>
</feature>
<evidence type="ECO:0000313" key="3">
    <source>
        <dbReference type="Proteomes" id="UP000530424"/>
    </source>
</evidence>
<gene>
    <name evidence="2" type="ORF">HNR19_001658</name>
</gene>
<comment type="caution">
    <text evidence="2">The sequence shown here is derived from an EMBL/GenBank/DDBJ whole genome shotgun (WGS) entry which is preliminary data.</text>
</comment>
<keyword evidence="1" id="KW-1133">Transmembrane helix</keyword>
<evidence type="ECO:0000313" key="2">
    <source>
        <dbReference type="EMBL" id="NYJ00960.1"/>
    </source>
</evidence>
<keyword evidence="1" id="KW-0812">Transmembrane</keyword>
<evidence type="ECO:0000256" key="1">
    <source>
        <dbReference type="SAM" id="Phobius"/>
    </source>
</evidence>
<dbReference type="EMBL" id="JACCFP010000001">
    <property type="protein sequence ID" value="NYJ00960.1"/>
    <property type="molecule type" value="Genomic_DNA"/>
</dbReference>
<reference evidence="2 3" key="1">
    <citation type="submission" date="2020-07" db="EMBL/GenBank/DDBJ databases">
        <title>Sequencing the genomes of 1000 actinobacteria strains.</title>
        <authorList>
            <person name="Klenk H.-P."/>
        </authorList>
    </citation>
    <scope>NUCLEOTIDE SEQUENCE [LARGE SCALE GENOMIC DNA]</scope>
    <source>
        <strain evidence="2 3">DSM 103833</strain>
    </source>
</reference>
<organism evidence="2 3">
    <name type="scientific">Nocardioides thalensis</name>
    <dbReference type="NCBI Taxonomy" id="1914755"/>
    <lineage>
        <taxon>Bacteria</taxon>
        <taxon>Bacillati</taxon>
        <taxon>Actinomycetota</taxon>
        <taxon>Actinomycetes</taxon>
        <taxon>Propionibacteriales</taxon>
        <taxon>Nocardioidaceae</taxon>
        <taxon>Nocardioides</taxon>
    </lineage>
</organism>
<proteinExistence type="predicted"/>
<name>A0A853BYD2_9ACTN</name>
<keyword evidence="1" id="KW-0472">Membrane</keyword>
<sequence length="179" mass="18890">MSNDAALVPPALPRPPGRSSRTRWIVGGVIAAVIVVGWLVWYLLSPGALPTSDRTESGSGVAGSPLYVEMFHASDDFDRTLHVSGVDVTGDVPEGVTVTPLLCRGSLNGVTPRTEGFCSELVDPEGEDLGAGDSIVVELESDSAAEVHLDRIEISFRQDIRFGSEPAGISGADITFVER</sequence>
<dbReference type="Proteomes" id="UP000530424">
    <property type="component" value="Unassembled WGS sequence"/>
</dbReference>
<dbReference type="RefSeq" id="WP_179667490.1">
    <property type="nucleotide sequence ID" value="NZ_JACCFP010000001.1"/>
</dbReference>
<dbReference type="AlphaFoldDB" id="A0A853BYD2"/>
<keyword evidence="3" id="KW-1185">Reference proteome</keyword>
<accession>A0A853BYD2</accession>